<feature type="region of interest" description="Disordered" evidence="1">
    <location>
        <begin position="250"/>
        <end position="303"/>
    </location>
</feature>
<feature type="compositionally biased region" description="Basic residues" evidence="1">
    <location>
        <begin position="267"/>
        <end position="289"/>
    </location>
</feature>
<feature type="compositionally biased region" description="Low complexity" evidence="1">
    <location>
        <begin position="390"/>
        <end position="403"/>
    </location>
</feature>
<evidence type="ECO:0008006" key="4">
    <source>
        <dbReference type="Google" id="ProtNLM"/>
    </source>
</evidence>
<evidence type="ECO:0000313" key="3">
    <source>
        <dbReference type="Proteomes" id="UP000799118"/>
    </source>
</evidence>
<evidence type="ECO:0000313" key="2">
    <source>
        <dbReference type="EMBL" id="KAE9383045.1"/>
    </source>
</evidence>
<dbReference type="CDD" id="cd00024">
    <property type="entry name" value="CD_CSD"/>
    <property type="match status" value="1"/>
</dbReference>
<gene>
    <name evidence="2" type="ORF">BT96DRAFT_120225</name>
</gene>
<dbReference type="AlphaFoldDB" id="A0A6A4GCA7"/>
<dbReference type="EMBL" id="ML770744">
    <property type="protein sequence ID" value="KAE9383045.1"/>
    <property type="molecule type" value="Genomic_DNA"/>
</dbReference>
<proteinExistence type="predicted"/>
<keyword evidence="3" id="KW-1185">Reference proteome</keyword>
<protein>
    <recommendedName>
        <fullName evidence="4">Chromo domain-containing protein</fullName>
    </recommendedName>
</protein>
<dbReference type="OrthoDB" id="3158924at2759"/>
<dbReference type="SUPFAM" id="SSF54160">
    <property type="entry name" value="Chromo domain-like"/>
    <property type="match status" value="1"/>
</dbReference>
<organism evidence="2 3">
    <name type="scientific">Gymnopus androsaceus JB14</name>
    <dbReference type="NCBI Taxonomy" id="1447944"/>
    <lineage>
        <taxon>Eukaryota</taxon>
        <taxon>Fungi</taxon>
        <taxon>Dikarya</taxon>
        <taxon>Basidiomycota</taxon>
        <taxon>Agaricomycotina</taxon>
        <taxon>Agaricomycetes</taxon>
        <taxon>Agaricomycetidae</taxon>
        <taxon>Agaricales</taxon>
        <taxon>Marasmiineae</taxon>
        <taxon>Omphalotaceae</taxon>
        <taxon>Gymnopus</taxon>
    </lineage>
</organism>
<name>A0A6A4GCA7_9AGAR</name>
<accession>A0A6A4GCA7</accession>
<dbReference type="InterPro" id="IPR016197">
    <property type="entry name" value="Chromo-like_dom_sf"/>
</dbReference>
<reference evidence="2" key="1">
    <citation type="journal article" date="2019" name="Environ. Microbiol.">
        <title>Fungal ecological strategies reflected in gene transcription - a case study of two litter decomposers.</title>
        <authorList>
            <person name="Barbi F."/>
            <person name="Kohler A."/>
            <person name="Barry K."/>
            <person name="Baskaran P."/>
            <person name="Daum C."/>
            <person name="Fauchery L."/>
            <person name="Ihrmark K."/>
            <person name="Kuo A."/>
            <person name="LaButti K."/>
            <person name="Lipzen A."/>
            <person name="Morin E."/>
            <person name="Grigoriev I.V."/>
            <person name="Henrissat B."/>
            <person name="Lindahl B."/>
            <person name="Martin F."/>
        </authorList>
    </citation>
    <scope>NUCLEOTIDE SEQUENCE</scope>
    <source>
        <strain evidence="2">JB14</strain>
    </source>
</reference>
<dbReference type="Proteomes" id="UP000799118">
    <property type="component" value="Unassembled WGS sequence"/>
</dbReference>
<sequence>MNKLTRTISFSTTQMLEGKRSSLPQLLQHFAKTGIYPFNRNAIAASMYEPAKNYTTKSAQPIATQLPSLLTPIPEMSPSSSSTVSTETVHTMHTASPFTSTSSSSMAASTVAMSGPQKQQYRILLPSKLKNPTAGQLVLENEALRKLAVAAGAILDANYAQMKLMDSENERLRRKAFAKKKKRVAVNTGAARHLTSDEMLEGLAFADHKKGMATVFVELKPKFKGIKKRLAAAEKALKVAKKRAEAAAKAAKRQAEKDARAAVTGRGRGRGCGRGRGQGRGRGVGRGRARGNGVARRDIHTTADTSFESAAEYFEGLSLVDDSSDSEDSEGLSNERSPASFGLTVHHSRPRPRPRPIVPKTITPEPMTSASPKDRPRPQQPTVSLELTIPVSADSPSVDASPDYHTSEDSANEETVIKMIKGHKWVGKGLQFEVLWDDGDVTWEKRSNIEDCAALDEYLVFHKVANPLLLSKTRFVRQI</sequence>
<evidence type="ECO:0000256" key="1">
    <source>
        <dbReference type="SAM" id="MobiDB-lite"/>
    </source>
</evidence>
<feature type="region of interest" description="Disordered" evidence="1">
    <location>
        <begin position="321"/>
        <end position="410"/>
    </location>
</feature>